<gene>
    <name evidence="2" type="ORF">UMAG_12205</name>
</gene>
<name>A0A0D1C5Z9_MYCMD</name>
<feature type="region of interest" description="Disordered" evidence="1">
    <location>
        <begin position="347"/>
        <end position="411"/>
    </location>
</feature>
<accession>A0A0D1C5Z9</accession>
<feature type="region of interest" description="Disordered" evidence="1">
    <location>
        <begin position="1098"/>
        <end position="1119"/>
    </location>
</feature>
<organism evidence="2 3">
    <name type="scientific">Mycosarcoma maydis</name>
    <name type="common">Corn smut fungus</name>
    <name type="synonym">Ustilago maydis</name>
    <dbReference type="NCBI Taxonomy" id="5270"/>
    <lineage>
        <taxon>Eukaryota</taxon>
        <taxon>Fungi</taxon>
        <taxon>Dikarya</taxon>
        <taxon>Basidiomycota</taxon>
        <taxon>Ustilaginomycotina</taxon>
        <taxon>Ustilaginomycetes</taxon>
        <taxon>Ustilaginales</taxon>
        <taxon>Ustilaginaceae</taxon>
        <taxon>Mycosarcoma</taxon>
    </lineage>
</organism>
<feature type="region of interest" description="Disordered" evidence="1">
    <location>
        <begin position="616"/>
        <end position="688"/>
    </location>
</feature>
<protein>
    <submittedName>
        <fullName evidence="2">Uncharacterized protein</fullName>
    </submittedName>
</protein>
<feature type="region of interest" description="Disordered" evidence="1">
    <location>
        <begin position="117"/>
        <end position="159"/>
    </location>
</feature>
<feature type="compositionally biased region" description="Low complexity" evidence="1">
    <location>
        <begin position="519"/>
        <end position="530"/>
    </location>
</feature>
<dbReference type="InParanoid" id="A0A0D1C5Z9"/>
<feature type="compositionally biased region" description="Polar residues" evidence="1">
    <location>
        <begin position="450"/>
        <end position="463"/>
    </location>
</feature>
<evidence type="ECO:0000313" key="2">
    <source>
        <dbReference type="EMBL" id="KIS69052.1"/>
    </source>
</evidence>
<feature type="compositionally biased region" description="Polar residues" evidence="1">
    <location>
        <begin position="640"/>
        <end position="651"/>
    </location>
</feature>
<feature type="compositionally biased region" description="Polar residues" evidence="1">
    <location>
        <begin position="678"/>
        <end position="687"/>
    </location>
</feature>
<dbReference type="eggNOG" id="ENOG502RCFR">
    <property type="taxonomic scope" value="Eukaryota"/>
</dbReference>
<feature type="region of interest" description="Disordered" evidence="1">
    <location>
        <begin position="509"/>
        <end position="546"/>
    </location>
</feature>
<reference evidence="2 3" key="1">
    <citation type="journal article" date="2006" name="Nature">
        <title>Insights from the genome of the biotrophic fungal plant pathogen Ustilago maydis.</title>
        <authorList>
            <person name="Kamper J."/>
            <person name="Kahmann R."/>
            <person name="Bolker M."/>
            <person name="Ma L.J."/>
            <person name="Brefort T."/>
            <person name="Saville B.J."/>
            <person name="Banuett F."/>
            <person name="Kronstad J.W."/>
            <person name="Gold S.E."/>
            <person name="Muller O."/>
            <person name="Perlin M.H."/>
            <person name="Wosten H.A."/>
            <person name="de Vries R."/>
            <person name="Ruiz-Herrera J."/>
            <person name="Reynaga-Pena C.G."/>
            <person name="Snetselaar K."/>
            <person name="McCann M."/>
            <person name="Perez-Martin J."/>
            <person name="Feldbrugge M."/>
            <person name="Basse C.W."/>
            <person name="Steinberg G."/>
            <person name="Ibeas J.I."/>
            <person name="Holloman W."/>
            <person name="Guzman P."/>
            <person name="Farman M."/>
            <person name="Stajich J.E."/>
            <person name="Sentandreu R."/>
            <person name="Gonzalez-Prieto J.M."/>
            <person name="Kennell J.C."/>
            <person name="Molina L."/>
            <person name="Schirawski J."/>
            <person name="Mendoza-Mendoza A."/>
            <person name="Greilinger D."/>
            <person name="Munch K."/>
            <person name="Rossel N."/>
            <person name="Scherer M."/>
            <person name="Vranes M."/>
            <person name="Ladendorf O."/>
            <person name="Vincon V."/>
            <person name="Fuchs U."/>
            <person name="Sandrock B."/>
            <person name="Meng S."/>
            <person name="Ho E.C."/>
            <person name="Cahill M.J."/>
            <person name="Boyce K.J."/>
            <person name="Klose J."/>
            <person name="Klosterman S.J."/>
            <person name="Deelstra H.J."/>
            <person name="Ortiz-Castellanos L."/>
            <person name="Li W."/>
            <person name="Sanchez-Alonso P."/>
            <person name="Schreier P.H."/>
            <person name="Hauser-Hahn I."/>
            <person name="Vaupel M."/>
            <person name="Koopmann E."/>
            <person name="Friedrich G."/>
            <person name="Voss H."/>
            <person name="Schluter T."/>
            <person name="Margolis J."/>
            <person name="Platt D."/>
            <person name="Swimmer C."/>
            <person name="Gnirke A."/>
            <person name="Chen F."/>
            <person name="Vysotskaia V."/>
            <person name="Mannhaupt G."/>
            <person name="Guldener U."/>
            <person name="Munsterkotter M."/>
            <person name="Haase D."/>
            <person name="Oesterheld M."/>
            <person name="Mewes H.W."/>
            <person name="Mauceli E.W."/>
            <person name="DeCaprio D."/>
            <person name="Wade C.M."/>
            <person name="Butler J."/>
            <person name="Young S."/>
            <person name="Jaffe D.B."/>
            <person name="Calvo S."/>
            <person name="Nusbaum C."/>
            <person name="Galagan J."/>
            <person name="Birren B.W."/>
        </authorList>
    </citation>
    <scope>NUCLEOTIDE SEQUENCE [LARGE SCALE GENOMIC DNA]</scope>
    <source>
        <strain evidence="3">DSM 14603 / FGSC 9021 / UM521</strain>
    </source>
</reference>
<feature type="compositionally biased region" description="Low complexity" evidence="1">
    <location>
        <begin position="221"/>
        <end position="232"/>
    </location>
</feature>
<evidence type="ECO:0000256" key="1">
    <source>
        <dbReference type="SAM" id="MobiDB-lite"/>
    </source>
</evidence>
<dbReference type="KEGG" id="uma:UMAG_12205"/>
<sequence length="1189" mass="128517">MALHQLFTLAFALHLEPLPTLDYATVPYIRDVDHSTDSLQEIETLRVGANTKLDPIHTRHFPHTVDTLSFLLNHSRAIDAVHPFSKLIALLEEADDDPEFRNLREFFDARYDQNGSLIGADKEKEPHRRMRSVSRAASTKQPGRRPSHATEARKSSFATSLGGTSALKLNWLRRNNQPDSQAHDASDDDDDTHSRLSSNGHAANPAPPSAPYIRLSKRPHSSSSSVSHPSSSNHRHAEHDTTITTTTSVTFPIRLDLHSVGLAPPPPKLRSHRQPEPFNVGLQRIGSGRSTSSSEWRKRRASKSSLSSTGVASRPVASPDSLASFGAISATVNGDSDVQHAGLSGFSIDTSAHSEPTSMSKPKLTPSSEIPAQPPSAESQLPSISERSIPSAEKVVTPVSCSKPARRPSMMSKLLDFGRKRSFLDRLGSDSHDARTAASTPSHPEEASDARSNLNGLNASSPCANFRSGLEQHPDQATPGNEEAIDLDDDDDNDDTGLRAHMMRHINIATSFENRRRSSAGSSSKSHAAAKQNRPNLGPVHEDRLPDLTMVSSRSSVGTSYSEHAIPEESFGANVSAEGAAASMRRPAAVMDGADFLSLFRAASSLALSTIQYPTDGCDGDGADVTTPSLENKEPHVADTGSTNTPLTRTPQIKPKLSSLPATPGRSIRSLDLDRSPNPHSASSHPIDSNFKLQAALAQKDAEKKEAWWPCGDVDPLPISLASALGEALGWETIMHLCYGKASRAASEGNYAALGKAAALDQANKLQERTVQAWRTGVASAGTSPPKKNDNLPSLLELGGADTASLAHSLTQTLHLDAADPLHEPNNASVLERLHDKAPQRSSTVPQHVDTDALLQGNSANAATPGWASSTLLFGSKVKHTRTWQHWQALFKSIKAWVDEYEKTRVRGGLAREIGLDPPAQQSASTKGLGEGDNNITISAPLHIDATSPDLQVPLIIGSPPTASTEVLKVARDKVDATMLSKVLGASLSISPCVLGDATNRAHGFRRRAGIPEGLPLGPENEETIDYTWSRKRLSVEHFATALTISCDSALHYFGQLSSSKWLYRSAWELDYLEMCVFKSPLVAERFPPPGEAVVPFSQSYRPAPGTQDRSRTCPNPDEAGAWNPDTWKQWLTSIREGDIIVPAIAWQAWWTLISVLNGADRTGRSYDLQVKSLEEPFEALNDLSAVYL</sequence>
<feature type="region of interest" description="Disordered" evidence="1">
    <location>
        <begin position="259"/>
        <end position="317"/>
    </location>
</feature>
<keyword evidence="3" id="KW-1185">Reference proteome</keyword>
<proteinExistence type="predicted"/>
<dbReference type="Proteomes" id="UP000000561">
    <property type="component" value="Chromosome 7"/>
</dbReference>
<dbReference type="VEuPathDB" id="FungiDB:UMAG_12205"/>
<feature type="compositionally biased region" description="Polar residues" evidence="1">
    <location>
        <begin position="347"/>
        <end position="388"/>
    </location>
</feature>
<feature type="region of interest" description="Disordered" evidence="1">
    <location>
        <begin position="426"/>
        <end position="497"/>
    </location>
</feature>
<dbReference type="EMBL" id="CM003146">
    <property type="protein sequence ID" value="KIS69052.1"/>
    <property type="molecule type" value="Genomic_DNA"/>
</dbReference>
<evidence type="ECO:0000313" key="3">
    <source>
        <dbReference type="Proteomes" id="UP000000561"/>
    </source>
</evidence>
<feature type="compositionally biased region" description="Basic and acidic residues" evidence="1">
    <location>
        <begin position="426"/>
        <end position="435"/>
    </location>
</feature>
<feature type="compositionally biased region" description="Acidic residues" evidence="1">
    <location>
        <begin position="483"/>
        <end position="495"/>
    </location>
</feature>
<dbReference type="RefSeq" id="XP_011389584.1">
    <property type="nucleotide sequence ID" value="XM_011391282.1"/>
</dbReference>
<feature type="region of interest" description="Disordered" evidence="1">
    <location>
        <begin position="177"/>
        <end position="247"/>
    </location>
</feature>
<dbReference type="AlphaFoldDB" id="A0A0D1C5Z9"/>
<dbReference type="OrthoDB" id="3336072at2759"/>
<dbReference type="GeneID" id="23567958"/>